<evidence type="ECO:0000259" key="3">
    <source>
        <dbReference type="Pfam" id="PF19040"/>
    </source>
</evidence>
<sequence length="665" mass="77035">MKYRPHVDGLRAIAILFVLVFHAGLTLFPSGFIGVDIFFVISGFLITGIIHKSLQNNSFSFVEFYNRRLWRLQPLFICLIVVTTLLTLLFYIPEDLVSFGKSARKTSLFLSNQYFERVTKGYFSEKADFLPLLHTWSLSIEWQCYLILPIVIYLLHRLVGNRYISKVIYLLTAALFALSLHYSAIMPEKTYYLFLSRIFEFFIGSCTALAPRRINWNKYLVNLVSIAALLSLFYVARLSNISLGFPNWYTLGLCIAVAILIRSGEYDSQPLSVYLLSLKPIVFIGLLSYSLYIWHWPVFVTIRYLNFEETSTVLILAFVLIIITAYLSWRFIEKPARKLNNTRFVYTFASLLLLPALLFHFSDYEIKKYQGYPQRFEDTTRIYTLLNKYSTSLRPYCLRNLEKANTEIRNDCLLGANNSDSRKGFMIGDSFSNHHWQFMDSFAKDANLSVLAHSTAGCLALPGIAQYDWLEGLNGVYQSCYDQNSLYYKMIKENHYDFVIIGQNWAGYLAPKIINNVDDERSVELSKERIEKAVDQALQLIIDSGARPVFIKSIALPSLDDNPHDCFFKHIKRRVAYKPEQCDFNFDPKRDEWFDQLFAEMQKKYSQLIIIDPRKVQCIKGVCKVDINGVPVFRDLTHLTDYASHSYAKSYLKRYKNPLVGEQPG</sequence>
<dbReference type="eggNOG" id="COG1835">
    <property type="taxonomic scope" value="Bacteria"/>
</dbReference>
<evidence type="ECO:0000313" key="5">
    <source>
        <dbReference type="Proteomes" id="UP000044071"/>
    </source>
</evidence>
<feature type="transmembrane region" description="Helical" evidence="1">
    <location>
        <begin position="136"/>
        <end position="155"/>
    </location>
</feature>
<feature type="domain" description="Acyltransferase 3" evidence="2">
    <location>
        <begin position="7"/>
        <end position="328"/>
    </location>
</feature>
<feature type="transmembrane region" description="Helical" evidence="1">
    <location>
        <begin position="12"/>
        <end position="31"/>
    </location>
</feature>
<feature type="transmembrane region" description="Helical" evidence="1">
    <location>
        <begin position="313"/>
        <end position="332"/>
    </location>
</feature>
<dbReference type="OrthoDB" id="9767863at2"/>
<dbReference type="InterPro" id="IPR043968">
    <property type="entry name" value="SGNH"/>
</dbReference>
<feature type="transmembrane region" description="Helical" evidence="1">
    <location>
        <begin position="243"/>
        <end position="261"/>
    </location>
</feature>
<dbReference type="InterPro" id="IPR050879">
    <property type="entry name" value="Acyltransferase_3"/>
</dbReference>
<organism evidence="4 5">
    <name type="scientific">Legionella massiliensis</name>
    <dbReference type="NCBI Taxonomy" id="1034943"/>
    <lineage>
        <taxon>Bacteria</taxon>
        <taxon>Pseudomonadati</taxon>
        <taxon>Pseudomonadota</taxon>
        <taxon>Gammaproteobacteria</taxon>
        <taxon>Legionellales</taxon>
        <taxon>Legionellaceae</taxon>
        <taxon>Legionella</taxon>
    </lineage>
</organism>
<feature type="transmembrane region" description="Helical" evidence="1">
    <location>
        <begin position="344"/>
        <end position="361"/>
    </location>
</feature>
<evidence type="ECO:0000256" key="1">
    <source>
        <dbReference type="SAM" id="Phobius"/>
    </source>
</evidence>
<dbReference type="Proteomes" id="UP000044071">
    <property type="component" value="Unassembled WGS sequence"/>
</dbReference>
<protein>
    <submittedName>
        <fullName evidence="4">O-acetyltransferase OatA</fullName>
    </submittedName>
</protein>
<dbReference type="InterPro" id="IPR002656">
    <property type="entry name" value="Acyl_transf_3_dom"/>
</dbReference>
<dbReference type="PANTHER" id="PTHR23028">
    <property type="entry name" value="ACETYLTRANSFERASE"/>
    <property type="match status" value="1"/>
</dbReference>
<dbReference type="PANTHER" id="PTHR23028:SF53">
    <property type="entry name" value="ACYL_TRANSF_3 DOMAIN-CONTAINING PROTEIN"/>
    <property type="match status" value="1"/>
</dbReference>
<evidence type="ECO:0000259" key="2">
    <source>
        <dbReference type="Pfam" id="PF01757"/>
    </source>
</evidence>
<gene>
    <name evidence="4" type="primary">oatA_4</name>
    <name evidence="4" type="ORF">BN59_02298</name>
</gene>
<reference evidence="4 5" key="1">
    <citation type="submission" date="2014-06" db="EMBL/GenBank/DDBJ databases">
        <authorList>
            <person name="Urmite Genomes Urmite Genomes"/>
        </authorList>
    </citation>
    <scope>NUCLEOTIDE SEQUENCE [LARGE SCALE GENOMIC DNA]</scope>
</reference>
<evidence type="ECO:0000313" key="4">
    <source>
        <dbReference type="EMBL" id="CDZ78001.1"/>
    </source>
</evidence>
<dbReference type="RefSeq" id="WP_043874444.1">
    <property type="nucleotide sequence ID" value="NZ_CCVW01000002.1"/>
</dbReference>
<feature type="transmembrane region" description="Helical" evidence="1">
    <location>
        <begin position="219"/>
        <end position="237"/>
    </location>
</feature>
<dbReference type="GO" id="GO:0009103">
    <property type="term" value="P:lipopolysaccharide biosynthetic process"/>
    <property type="evidence" value="ECO:0007669"/>
    <property type="project" value="TreeGrafter"/>
</dbReference>
<dbReference type="AlphaFoldDB" id="A0A078KYJ8"/>
<feature type="transmembrane region" description="Helical" evidence="1">
    <location>
        <begin position="273"/>
        <end position="293"/>
    </location>
</feature>
<feature type="transmembrane region" description="Helical" evidence="1">
    <location>
        <begin position="37"/>
        <end position="54"/>
    </location>
</feature>
<dbReference type="GO" id="GO:0016020">
    <property type="term" value="C:membrane"/>
    <property type="evidence" value="ECO:0007669"/>
    <property type="project" value="TreeGrafter"/>
</dbReference>
<keyword evidence="1" id="KW-0472">Membrane</keyword>
<keyword evidence="5" id="KW-1185">Reference proteome</keyword>
<feature type="transmembrane region" description="Helical" evidence="1">
    <location>
        <begin position="167"/>
        <end position="185"/>
    </location>
</feature>
<dbReference type="GO" id="GO:0016747">
    <property type="term" value="F:acyltransferase activity, transferring groups other than amino-acyl groups"/>
    <property type="evidence" value="ECO:0007669"/>
    <property type="project" value="InterPro"/>
</dbReference>
<feature type="domain" description="SGNH" evidence="3">
    <location>
        <begin position="408"/>
        <end position="649"/>
    </location>
</feature>
<feature type="transmembrane region" description="Helical" evidence="1">
    <location>
        <begin position="191"/>
        <end position="210"/>
    </location>
</feature>
<keyword evidence="1" id="KW-0812">Transmembrane</keyword>
<dbReference type="Pfam" id="PF01757">
    <property type="entry name" value="Acyl_transf_3"/>
    <property type="match status" value="1"/>
</dbReference>
<proteinExistence type="predicted"/>
<accession>A0A078KYJ8</accession>
<dbReference type="EMBL" id="CCSB01000002">
    <property type="protein sequence ID" value="CDZ78001.1"/>
    <property type="molecule type" value="Genomic_DNA"/>
</dbReference>
<dbReference type="Pfam" id="PF19040">
    <property type="entry name" value="SGNH"/>
    <property type="match status" value="1"/>
</dbReference>
<keyword evidence="4" id="KW-0808">Transferase</keyword>
<feature type="transmembrane region" description="Helical" evidence="1">
    <location>
        <begin position="75"/>
        <end position="92"/>
    </location>
</feature>
<name>A0A078KYJ8_9GAMM</name>
<keyword evidence="1" id="KW-1133">Transmembrane helix</keyword>